<proteinExistence type="inferred from homology"/>
<feature type="domain" description="Large ribosomal subunit protein bL25 beta" evidence="8">
    <location>
        <begin position="99"/>
        <end position="179"/>
    </location>
</feature>
<dbReference type="Gene3D" id="2.40.240.10">
    <property type="entry name" value="Ribosomal Protein L25, Chain P"/>
    <property type="match status" value="1"/>
</dbReference>
<dbReference type="GO" id="GO:0008097">
    <property type="term" value="F:5S rRNA binding"/>
    <property type="evidence" value="ECO:0007669"/>
    <property type="project" value="InterPro"/>
</dbReference>
<dbReference type="InterPro" id="IPR029751">
    <property type="entry name" value="Ribosomal_L25_dom"/>
</dbReference>
<evidence type="ECO:0000313" key="9">
    <source>
        <dbReference type="EMBL" id="KGN03523.1"/>
    </source>
</evidence>
<dbReference type="EMBL" id="JDRX01000001">
    <property type="protein sequence ID" value="KGN03523.1"/>
    <property type="molecule type" value="Genomic_DNA"/>
</dbReference>
<dbReference type="CDD" id="cd00495">
    <property type="entry name" value="Ribosomal_L25_TL5_CTC"/>
    <property type="match status" value="1"/>
</dbReference>
<dbReference type="InterPro" id="IPR037121">
    <property type="entry name" value="Ribosomal_bL25_C"/>
</dbReference>
<comment type="caution">
    <text evidence="9">The sequence shown here is derived from an EMBL/GenBank/DDBJ whole genome shotgun (WGS) entry which is preliminary data.</text>
</comment>
<accession>A0AA88ZRF2</accession>
<evidence type="ECO:0000259" key="7">
    <source>
        <dbReference type="Pfam" id="PF01386"/>
    </source>
</evidence>
<dbReference type="SUPFAM" id="SSF50715">
    <property type="entry name" value="Ribosomal protein L25-like"/>
    <property type="match status" value="1"/>
</dbReference>
<dbReference type="Gene3D" id="2.170.120.20">
    <property type="entry name" value="Ribosomal protein L25, beta domain"/>
    <property type="match status" value="1"/>
</dbReference>
<dbReference type="InterPro" id="IPR020056">
    <property type="entry name" value="Rbsml_bL25/Gln-tRNA_synth_N"/>
</dbReference>
<dbReference type="Pfam" id="PF01386">
    <property type="entry name" value="Ribosomal_L25p"/>
    <property type="match status" value="1"/>
</dbReference>
<dbReference type="GO" id="GO:0003735">
    <property type="term" value="F:structural constituent of ribosome"/>
    <property type="evidence" value="ECO:0007669"/>
    <property type="project" value="InterPro"/>
</dbReference>
<dbReference type="InterPro" id="IPR020930">
    <property type="entry name" value="Ribosomal_uL5_bac-type"/>
</dbReference>
<evidence type="ECO:0000256" key="2">
    <source>
        <dbReference type="ARBA" id="ARBA00022884"/>
    </source>
</evidence>
<evidence type="ECO:0000259" key="8">
    <source>
        <dbReference type="Pfam" id="PF14693"/>
    </source>
</evidence>
<feature type="domain" description="Large ribosomal subunit protein bL25 L25" evidence="7">
    <location>
        <begin position="4"/>
        <end position="90"/>
    </location>
</feature>
<feature type="compositionally biased region" description="Basic and acidic residues" evidence="6">
    <location>
        <begin position="1"/>
        <end position="17"/>
    </location>
</feature>
<dbReference type="Proteomes" id="UP000030016">
    <property type="component" value="Unassembled WGS sequence"/>
</dbReference>
<keyword evidence="1 5" id="KW-0699">rRNA-binding</keyword>
<name>A0AA88ZRF2_CLONO</name>
<dbReference type="InterPro" id="IPR001021">
    <property type="entry name" value="Ribosomal_bL25_long"/>
</dbReference>
<comment type="function">
    <text evidence="5">This is one of the proteins that binds to the 5S RNA in the ribosome where it forms part of the central protuberance.</text>
</comment>
<keyword evidence="2 5" id="KW-0694">RNA-binding</keyword>
<keyword evidence="3 5" id="KW-0689">Ribosomal protein</keyword>
<evidence type="ECO:0000256" key="3">
    <source>
        <dbReference type="ARBA" id="ARBA00022980"/>
    </source>
</evidence>
<dbReference type="GO" id="GO:0022625">
    <property type="term" value="C:cytosolic large ribosomal subunit"/>
    <property type="evidence" value="ECO:0007669"/>
    <property type="project" value="TreeGrafter"/>
</dbReference>
<dbReference type="RefSeq" id="WP_039248007.1">
    <property type="nucleotide sequence ID" value="NZ_JDRX01000001.1"/>
</dbReference>
<dbReference type="PANTHER" id="PTHR33284:SF1">
    <property type="entry name" value="RIBOSOMAL PROTEIN L25_GLN-TRNA SYNTHETASE, ANTI-CODON-BINDING DOMAIN-CONTAINING PROTEIN"/>
    <property type="match status" value="1"/>
</dbReference>
<sequence>MDVLKANERIKDSNHSARRERKKGMVPGVLYGAGVQNTLFEIGEIELNREVLKNGEYGGIDLQINNNHHKAIVKEIQKDPVTKKILHIDLQEIDKNEVIQTEIPINFVGEEFIAKRGEIVQKEKSNIKVQGKYDDIPKSISVDVSKMYSGDVFRVNDVEMASEIICLDDMDTILAVVMGTKNKGPQEDEEDNEVIAE</sequence>
<protein>
    <recommendedName>
        <fullName evidence="5">Large ribosomal subunit protein bL25</fullName>
    </recommendedName>
    <alternativeName>
        <fullName evidence="5">General stress protein CTC</fullName>
    </alternativeName>
</protein>
<dbReference type="GO" id="GO:0006412">
    <property type="term" value="P:translation"/>
    <property type="evidence" value="ECO:0007669"/>
    <property type="project" value="UniProtKB-UniRule"/>
</dbReference>
<evidence type="ECO:0000256" key="5">
    <source>
        <dbReference type="HAMAP-Rule" id="MF_01334"/>
    </source>
</evidence>
<feature type="region of interest" description="Disordered" evidence="6">
    <location>
        <begin position="1"/>
        <end position="21"/>
    </location>
</feature>
<evidence type="ECO:0000256" key="1">
    <source>
        <dbReference type="ARBA" id="ARBA00022730"/>
    </source>
</evidence>
<dbReference type="InterPro" id="IPR011035">
    <property type="entry name" value="Ribosomal_bL25/Gln-tRNA_synth"/>
</dbReference>
<dbReference type="Pfam" id="PF14693">
    <property type="entry name" value="Ribosomal_TL5_C"/>
    <property type="match status" value="1"/>
</dbReference>
<comment type="similarity">
    <text evidence="5">Belongs to the bacterial ribosomal protein bL25 family. CTC subfamily.</text>
</comment>
<keyword evidence="4 5" id="KW-0687">Ribonucleoprotein</keyword>
<organism evidence="9 10">
    <name type="scientific">Clostridium novyi A str. 4570</name>
    <dbReference type="NCBI Taxonomy" id="1444290"/>
    <lineage>
        <taxon>Bacteria</taxon>
        <taxon>Bacillati</taxon>
        <taxon>Bacillota</taxon>
        <taxon>Clostridia</taxon>
        <taxon>Eubacteriales</taxon>
        <taxon>Clostridiaceae</taxon>
        <taxon>Clostridium</taxon>
    </lineage>
</organism>
<dbReference type="AlphaFoldDB" id="A0AA88ZRF2"/>
<evidence type="ECO:0000256" key="6">
    <source>
        <dbReference type="SAM" id="MobiDB-lite"/>
    </source>
</evidence>
<dbReference type="PANTHER" id="PTHR33284">
    <property type="entry name" value="RIBOSOMAL PROTEIN L25/GLN-TRNA SYNTHETASE, ANTI-CODON-BINDING DOMAIN-CONTAINING PROTEIN"/>
    <property type="match status" value="1"/>
</dbReference>
<evidence type="ECO:0000256" key="4">
    <source>
        <dbReference type="ARBA" id="ARBA00023274"/>
    </source>
</evidence>
<dbReference type="NCBIfam" id="TIGR00731">
    <property type="entry name" value="bL25_bact_ctc"/>
    <property type="match status" value="1"/>
</dbReference>
<reference evidence="9 10" key="1">
    <citation type="submission" date="2014-01" db="EMBL/GenBank/DDBJ databases">
        <title>Plasmidome dynamics in the species complex Clostridium novyi sensu lato converts strains of independent lineages into distinctly different pathogens.</title>
        <authorList>
            <person name="Skarin H."/>
            <person name="Segerman B."/>
        </authorList>
    </citation>
    <scope>NUCLEOTIDE SEQUENCE [LARGE SCALE GENOMIC DNA]</scope>
    <source>
        <strain evidence="9 10">4570</strain>
    </source>
</reference>
<comment type="subunit">
    <text evidence="5">Part of the 50S ribosomal subunit; part of the 5S rRNA/L5/L18/L25 subcomplex. Contacts the 5S rRNA. Binds to the 5S rRNA independently of L5 and L18.</text>
</comment>
<gene>
    <name evidence="5" type="primary">rplY</name>
    <name evidence="5" type="synonym">ctc</name>
    <name evidence="9" type="ORF">Z969_00710</name>
</gene>
<dbReference type="InterPro" id="IPR020057">
    <property type="entry name" value="Ribosomal_bL25_b-dom"/>
</dbReference>
<dbReference type="HAMAP" id="MF_01334">
    <property type="entry name" value="Ribosomal_bL25_CTC"/>
    <property type="match status" value="1"/>
</dbReference>
<evidence type="ECO:0000313" key="10">
    <source>
        <dbReference type="Proteomes" id="UP000030016"/>
    </source>
</evidence>